<accession>A0A9P0E5A1</accession>
<feature type="transmembrane region" description="Helical" evidence="5">
    <location>
        <begin position="348"/>
        <end position="368"/>
    </location>
</feature>
<dbReference type="Pfam" id="PF16076">
    <property type="entry name" value="Acyltransf_C"/>
    <property type="match status" value="1"/>
</dbReference>
<dbReference type="AlphaFoldDB" id="A0A9P0E5A1"/>
<keyword evidence="2" id="KW-0808">Transferase</keyword>
<dbReference type="PANTHER" id="PTHR10983:SF24">
    <property type="entry name" value="1-ACYLGLYCEROL-3-PHOSPHATE O-ACYLTRANSFERASE 3, ISOFORM E-RELATED"/>
    <property type="match status" value="1"/>
</dbReference>
<gene>
    <name evidence="7" type="ORF">NEZAVI_LOCUS221</name>
</gene>
<dbReference type="GO" id="GO:0003841">
    <property type="term" value="F:1-acylglycerol-3-phosphate O-acyltransferase activity"/>
    <property type="evidence" value="ECO:0007669"/>
    <property type="project" value="TreeGrafter"/>
</dbReference>
<evidence type="ECO:0000256" key="5">
    <source>
        <dbReference type="SAM" id="Phobius"/>
    </source>
</evidence>
<feature type="domain" description="Phospholipid/glycerol acyltransferase" evidence="6">
    <location>
        <begin position="93"/>
        <end position="207"/>
    </location>
</feature>
<dbReference type="InterPro" id="IPR002123">
    <property type="entry name" value="Plipid/glycerol_acylTrfase"/>
</dbReference>
<dbReference type="CDD" id="cd07990">
    <property type="entry name" value="LPLAT_LCLAT1-like"/>
    <property type="match status" value="1"/>
</dbReference>
<keyword evidence="5" id="KW-0472">Membrane</keyword>
<dbReference type="Pfam" id="PF01553">
    <property type="entry name" value="Acyltransferase"/>
    <property type="match status" value="1"/>
</dbReference>
<dbReference type="SMART" id="SM00563">
    <property type="entry name" value="PlsC"/>
    <property type="match status" value="1"/>
</dbReference>
<evidence type="ECO:0000313" key="8">
    <source>
        <dbReference type="Proteomes" id="UP001152798"/>
    </source>
</evidence>
<feature type="region of interest" description="Disordered" evidence="4">
    <location>
        <begin position="375"/>
        <end position="399"/>
    </location>
</feature>
<protein>
    <recommendedName>
        <fullName evidence="6">Phospholipid/glycerol acyltransferase domain-containing protein</fullName>
    </recommendedName>
</protein>
<keyword evidence="3" id="KW-0012">Acyltransferase</keyword>
<evidence type="ECO:0000256" key="1">
    <source>
        <dbReference type="ARBA" id="ARBA00008655"/>
    </source>
</evidence>
<keyword evidence="5" id="KW-0812">Transmembrane</keyword>
<evidence type="ECO:0000256" key="2">
    <source>
        <dbReference type="ARBA" id="ARBA00022679"/>
    </source>
</evidence>
<dbReference type="SUPFAM" id="SSF69593">
    <property type="entry name" value="Glycerol-3-phosphate (1)-acyltransferase"/>
    <property type="match status" value="1"/>
</dbReference>
<feature type="transmembrane region" description="Helical" evidence="5">
    <location>
        <begin position="20"/>
        <end position="40"/>
    </location>
</feature>
<dbReference type="Proteomes" id="UP001152798">
    <property type="component" value="Chromosome 1"/>
</dbReference>
<evidence type="ECO:0000259" key="6">
    <source>
        <dbReference type="SMART" id="SM00563"/>
    </source>
</evidence>
<sequence length="399" mass="46220">MSSILTYVKKSPVSHLLMTITFFISGIILNIIQGSLYYFLRPFCKFAYRKLNYYLCYSLYSQLVFLAEWWSGSDLIVYSDSDNFKKYFGREHGYLIMNHTYEIDWLIGWIFCDRVGVLGNCKAYAKKSIQYLPTMGWAWKFSESVFLERNYEKDKDMIGRQVAEIAQYPDPMFLLLFAEGTRFTEDKHEASLIFAKDKGLPLLKRHLTPRTKGFISSLAQLRGRVPAIYNIELCFDTNDSVKPTVMNLLMGRPVTGHMYIERVPLDSVPEDEEKASLWLRELYIKKDRLMDSFLTHGDWFTSSGVPKVEGRRLPRRPYSLLNMVCWALVTLIPMVYMLIKLLTSGSTFYVSIGILIIFIFFFVLYQLIGQTKISKSSSYGKAAPSTPDKRDAEEKNKSS</sequence>
<evidence type="ECO:0000256" key="3">
    <source>
        <dbReference type="ARBA" id="ARBA00023315"/>
    </source>
</evidence>
<organism evidence="7 8">
    <name type="scientific">Nezara viridula</name>
    <name type="common">Southern green stink bug</name>
    <name type="synonym">Cimex viridulus</name>
    <dbReference type="NCBI Taxonomy" id="85310"/>
    <lineage>
        <taxon>Eukaryota</taxon>
        <taxon>Metazoa</taxon>
        <taxon>Ecdysozoa</taxon>
        <taxon>Arthropoda</taxon>
        <taxon>Hexapoda</taxon>
        <taxon>Insecta</taxon>
        <taxon>Pterygota</taxon>
        <taxon>Neoptera</taxon>
        <taxon>Paraneoptera</taxon>
        <taxon>Hemiptera</taxon>
        <taxon>Heteroptera</taxon>
        <taxon>Panheteroptera</taxon>
        <taxon>Pentatomomorpha</taxon>
        <taxon>Pentatomoidea</taxon>
        <taxon>Pentatomidae</taxon>
        <taxon>Pentatominae</taxon>
        <taxon>Nezara</taxon>
    </lineage>
</organism>
<proteinExistence type="inferred from homology"/>
<comment type="similarity">
    <text evidence="1">Belongs to the 1-acyl-sn-glycerol-3-phosphate acyltransferase family.</text>
</comment>
<keyword evidence="8" id="KW-1185">Reference proteome</keyword>
<dbReference type="InterPro" id="IPR032098">
    <property type="entry name" value="Acyltransf_C"/>
</dbReference>
<dbReference type="PANTHER" id="PTHR10983">
    <property type="entry name" value="1-ACYLGLYCEROL-3-PHOSPHATE ACYLTRANSFERASE-RELATED"/>
    <property type="match status" value="1"/>
</dbReference>
<feature type="compositionally biased region" description="Basic and acidic residues" evidence="4">
    <location>
        <begin position="387"/>
        <end position="399"/>
    </location>
</feature>
<dbReference type="EMBL" id="OV725077">
    <property type="protein sequence ID" value="CAH1388639.1"/>
    <property type="molecule type" value="Genomic_DNA"/>
</dbReference>
<dbReference type="OrthoDB" id="189226at2759"/>
<keyword evidence="5" id="KW-1133">Transmembrane helix</keyword>
<feature type="transmembrane region" description="Helical" evidence="5">
    <location>
        <begin position="320"/>
        <end position="342"/>
    </location>
</feature>
<reference evidence="7" key="1">
    <citation type="submission" date="2022-01" db="EMBL/GenBank/DDBJ databases">
        <authorList>
            <person name="King R."/>
        </authorList>
    </citation>
    <scope>NUCLEOTIDE SEQUENCE</scope>
</reference>
<name>A0A9P0E5A1_NEZVI</name>
<evidence type="ECO:0000313" key="7">
    <source>
        <dbReference type="EMBL" id="CAH1388639.1"/>
    </source>
</evidence>
<evidence type="ECO:0000256" key="4">
    <source>
        <dbReference type="SAM" id="MobiDB-lite"/>
    </source>
</evidence>
<dbReference type="GO" id="GO:0012505">
    <property type="term" value="C:endomembrane system"/>
    <property type="evidence" value="ECO:0007669"/>
    <property type="project" value="TreeGrafter"/>
</dbReference>